<comment type="subcellular location">
    <subcellularLocation>
        <location evidence="1">Cell membrane</location>
        <topology evidence="1">Multi-pass membrane protein</topology>
    </subcellularLocation>
</comment>
<evidence type="ECO:0000256" key="4">
    <source>
        <dbReference type="ARBA" id="ARBA00022989"/>
    </source>
</evidence>
<dbReference type="Pfam" id="PF06271">
    <property type="entry name" value="RDD"/>
    <property type="match status" value="1"/>
</dbReference>
<keyword evidence="2" id="KW-1003">Cell membrane</keyword>
<dbReference type="KEGG" id="tep:TepRe1_2036"/>
<sequence length="155" mass="16978">MQYKKADLFKRFLAALIDGIIASLLIYIPILGAIVSTVYLLTKDAVAFEITKNADFKNRSIGKKIMGLEVVSLEGKDIDWTISVKRNLPIAIGSAFGIVPILGWIIGSIVGFALMVVEIVLAVTDNDGRRLGDKWANTQVAESQDLKEKDDVIDI</sequence>
<evidence type="ECO:0000256" key="3">
    <source>
        <dbReference type="ARBA" id="ARBA00022692"/>
    </source>
</evidence>
<reference evidence="9" key="1">
    <citation type="journal article" date="2013" name="Genome Announc.">
        <title>First genome sequence of a syntrophic acetate-oxidizing bacterium, Tepidanaerobacter acetatoxydans strain Re1.</title>
        <authorList>
            <person name="Manzoor S."/>
            <person name="Bongcam-Rudloff E."/>
            <person name="Schnurer A."/>
            <person name="Muller B."/>
        </authorList>
    </citation>
    <scope>NUCLEOTIDE SEQUENCE [LARGE SCALE GENOMIC DNA]</scope>
    <source>
        <strain evidence="9">Re1</strain>
    </source>
</reference>
<keyword evidence="9" id="KW-1185">Reference proteome</keyword>
<name>F4LR09_TEPAE</name>
<evidence type="ECO:0000256" key="6">
    <source>
        <dbReference type="SAM" id="Phobius"/>
    </source>
</evidence>
<feature type="transmembrane region" description="Helical" evidence="6">
    <location>
        <begin position="12"/>
        <end position="41"/>
    </location>
</feature>
<feature type="transmembrane region" description="Helical" evidence="6">
    <location>
        <begin position="101"/>
        <end position="124"/>
    </location>
</feature>
<dbReference type="HOGENOM" id="CLU_1694648_0_0_9"/>
<dbReference type="PANTHER" id="PTHR36115">
    <property type="entry name" value="PROLINE-RICH ANTIGEN HOMOLOG-RELATED"/>
    <property type="match status" value="1"/>
</dbReference>
<dbReference type="OrthoDB" id="200257at2"/>
<dbReference type="STRING" id="1209989.TepRe1_2036"/>
<dbReference type="EMBL" id="HF563609">
    <property type="protein sequence ID" value="CCP27020.1"/>
    <property type="molecule type" value="Genomic_DNA"/>
</dbReference>
<organism evidence="8 9">
    <name type="scientific">Tepidanaerobacter acetatoxydans (strain DSM 21804 / JCM 16047 / Re1)</name>
    <dbReference type="NCBI Taxonomy" id="1209989"/>
    <lineage>
        <taxon>Bacteria</taxon>
        <taxon>Bacillati</taxon>
        <taxon>Bacillota</taxon>
        <taxon>Clostridia</taxon>
        <taxon>Thermosediminibacterales</taxon>
        <taxon>Tepidanaerobacteraceae</taxon>
        <taxon>Tepidanaerobacter</taxon>
    </lineage>
</organism>
<keyword evidence="3 6" id="KW-0812">Transmembrane</keyword>
<dbReference type="InterPro" id="IPR010432">
    <property type="entry name" value="RDD"/>
</dbReference>
<dbReference type="InterPro" id="IPR051791">
    <property type="entry name" value="Pra-immunoreactive"/>
</dbReference>
<dbReference type="PATRIC" id="fig|1209989.3.peg.2523"/>
<keyword evidence="4 6" id="KW-1133">Transmembrane helix</keyword>
<dbReference type="RefSeq" id="WP_013779083.1">
    <property type="nucleotide sequence ID" value="NC_015519.1"/>
</dbReference>
<evidence type="ECO:0000259" key="7">
    <source>
        <dbReference type="Pfam" id="PF06271"/>
    </source>
</evidence>
<evidence type="ECO:0000256" key="5">
    <source>
        <dbReference type="ARBA" id="ARBA00023136"/>
    </source>
</evidence>
<gene>
    <name evidence="8" type="ordered locus">TEPIRE1_2192</name>
</gene>
<protein>
    <submittedName>
        <fullName evidence="8">RDD domain containing protein</fullName>
    </submittedName>
</protein>
<evidence type="ECO:0000256" key="1">
    <source>
        <dbReference type="ARBA" id="ARBA00004651"/>
    </source>
</evidence>
<accession>L0S167</accession>
<dbReference type="AlphaFoldDB" id="F4LR09"/>
<evidence type="ECO:0000313" key="8">
    <source>
        <dbReference type="EMBL" id="CCP27020.1"/>
    </source>
</evidence>
<dbReference type="KEGG" id="tae:TepiRe1_2192"/>
<dbReference type="PANTHER" id="PTHR36115:SF6">
    <property type="entry name" value="PROLINE-RICH ANTIGEN HOMOLOG"/>
    <property type="match status" value="1"/>
</dbReference>
<feature type="domain" description="RDD" evidence="7">
    <location>
        <begin position="6"/>
        <end position="137"/>
    </location>
</feature>
<dbReference type="eggNOG" id="COG1714">
    <property type="taxonomic scope" value="Bacteria"/>
</dbReference>
<proteinExistence type="predicted"/>
<evidence type="ECO:0000313" key="9">
    <source>
        <dbReference type="Proteomes" id="UP000010802"/>
    </source>
</evidence>
<keyword evidence="5 6" id="KW-0472">Membrane</keyword>
<dbReference type="GO" id="GO:0005886">
    <property type="term" value="C:plasma membrane"/>
    <property type="evidence" value="ECO:0007669"/>
    <property type="project" value="UniProtKB-SubCell"/>
</dbReference>
<evidence type="ECO:0000256" key="2">
    <source>
        <dbReference type="ARBA" id="ARBA00022475"/>
    </source>
</evidence>
<dbReference type="Proteomes" id="UP000010802">
    <property type="component" value="Chromosome"/>
</dbReference>
<accession>F4LR09</accession>